<feature type="non-terminal residue" evidence="1">
    <location>
        <position position="1"/>
    </location>
</feature>
<evidence type="ECO:0000313" key="1">
    <source>
        <dbReference type="EMBL" id="SVD30205.1"/>
    </source>
</evidence>
<organism evidence="1">
    <name type="scientific">marine metagenome</name>
    <dbReference type="NCBI Taxonomy" id="408172"/>
    <lineage>
        <taxon>unclassified sequences</taxon>
        <taxon>metagenomes</taxon>
        <taxon>ecological metagenomes</taxon>
    </lineage>
</organism>
<protein>
    <submittedName>
        <fullName evidence="1">Uncharacterized protein</fullName>
    </submittedName>
</protein>
<dbReference type="AlphaFoldDB" id="A0A382U8L0"/>
<dbReference type="EMBL" id="UINC01142083">
    <property type="protein sequence ID" value="SVD30205.1"/>
    <property type="molecule type" value="Genomic_DNA"/>
</dbReference>
<name>A0A382U8L0_9ZZZZ</name>
<accession>A0A382U8L0</accession>
<reference evidence="1" key="1">
    <citation type="submission" date="2018-05" db="EMBL/GenBank/DDBJ databases">
        <authorList>
            <person name="Lanie J.A."/>
            <person name="Ng W.-L."/>
            <person name="Kazmierczak K.M."/>
            <person name="Andrzejewski T.M."/>
            <person name="Davidsen T.M."/>
            <person name="Wayne K.J."/>
            <person name="Tettelin H."/>
            <person name="Glass J.I."/>
            <person name="Rusch D."/>
            <person name="Podicherti R."/>
            <person name="Tsui H.-C.T."/>
            <person name="Winkler M.E."/>
        </authorList>
    </citation>
    <scope>NUCLEOTIDE SEQUENCE</scope>
</reference>
<proteinExistence type="predicted"/>
<sequence>NIPYIAASKRTAMILMLTVLSLALASCSTEDSHSPAAARQFRQVLRATTAPLTPIATPDISATISAAFSAAQPLKSKASVIPDDVNYSVIHSKVVSGIRKTIDVRLNKKVSESTLRAIALELKSGDSRPYDRTFIVYYLPEMPVGAGGWATTHFDPGLDVRILGLTPEEAPAGVDSLLPSTREDIGRWSDDRNGTQIVMYRDHGRPYLEQFFNDGSVLKEELVESLTPLGRRFESKVGSRLGDHWVIDAGGQLQIRDNVGLVYTANTIN</sequence>
<gene>
    <name evidence="1" type="ORF">METZ01_LOCUS383059</name>
</gene>